<dbReference type="VEuPathDB" id="VectorBase:AAEL010435"/>
<reference evidence="1" key="2">
    <citation type="journal article" date="2007" name="Science">
        <title>Genome sequence of Aedes aegypti, a major arbovirus vector.</title>
        <authorList>
            <person name="Nene V."/>
            <person name="Wortman J.R."/>
            <person name="Lawson D."/>
            <person name="Haas B."/>
            <person name="Kodira C."/>
            <person name="Tu Z.J."/>
            <person name="Loftus B."/>
            <person name="Xi Z."/>
            <person name="Megy K."/>
            <person name="Grabherr M."/>
            <person name="Ren Q."/>
            <person name="Zdobnov E.M."/>
            <person name="Lobo N.F."/>
            <person name="Campbell K.S."/>
            <person name="Brown S.E."/>
            <person name="Bonaldo M.F."/>
            <person name="Zhu J."/>
            <person name="Sinkins S.P."/>
            <person name="Hogenkamp D.G."/>
            <person name="Amedeo P."/>
            <person name="Arensburger P."/>
            <person name="Atkinson P.W."/>
            <person name="Bidwell S."/>
            <person name="Biedler J."/>
            <person name="Birney E."/>
            <person name="Bruggner R.V."/>
            <person name="Costas J."/>
            <person name="Coy M.R."/>
            <person name="Crabtree J."/>
            <person name="Crawford M."/>
            <person name="Debruyn B."/>
            <person name="Decaprio D."/>
            <person name="Eiglmeier K."/>
            <person name="Eisenstadt E."/>
            <person name="El-Dorry H."/>
            <person name="Gelbart W.M."/>
            <person name="Gomes S.L."/>
            <person name="Hammond M."/>
            <person name="Hannick L.I."/>
            <person name="Hogan J.R."/>
            <person name="Holmes M.H."/>
            <person name="Jaffe D."/>
            <person name="Johnston J.S."/>
            <person name="Kennedy R.C."/>
            <person name="Koo H."/>
            <person name="Kravitz S."/>
            <person name="Kriventseva E.V."/>
            <person name="Kulp D."/>
            <person name="Labutti K."/>
            <person name="Lee E."/>
            <person name="Li S."/>
            <person name="Lovin D.D."/>
            <person name="Mao C."/>
            <person name="Mauceli E."/>
            <person name="Menck C.F."/>
            <person name="Miller J.R."/>
            <person name="Montgomery P."/>
            <person name="Mori A."/>
            <person name="Nascimento A.L."/>
            <person name="Naveira H.F."/>
            <person name="Nusbaum C."/>
            <person name="O'leary S."/>
            <person name="Orvis J."/>
            <person name="Pertea M."/>
            <person name="Quesneville H."/>
            <person name="Reidenbach K.R."/>
            <person name="Rogers Y.H."/>
            <person name="Roth C.W."/>
            <person name="Schneider J.R."/>
            <person name="Schatz M."/>
            <person name="Shumway M."/>
            <person name="Stanke M."/>
            <person name="Stinson E.O."/>
            <person name="Tubio J.M."/>
            <person name="Vanzee J.P."/>
            <person name="Verjovski-Almeida S."/>
            <person name="Werner D."/>
            <person name="White O."/>
            <person name="Wyder S."/>
            <person name="Zeng Q."/>
            <person name="Zhao Q."/>
            <person name="Zhao Y."/>
            <person name="Hill C.A."/>
            <person name="Raikhel A.S."/>
            <person name="Soares M.B."/>
            <person name="Knudson D.L."/>
            <person name="Lee N.H."/>
            <person name="Galagan J."/>
            <person name="Salzberg S.L."/>
            <person name="Paulsen I.T."/>
            <person name="Dimopoulos G."/>
            <person name="Collins F.H."/>
            <person name="Birren B."/>
            <person name="Fraser-Liggett C.M."/>
            <person name="Severson D.W."/>
        </authorList>
    </citation>
    <scope>NUCLEOTIDE SEQUENCE [LARGE SCALE GENOMIC DNA]</scope>
    <source>
        <strain evidence="1">Liverpool</strain>
    </source>
</reference>
<dbReference type="PhylomeDB" id="Q16SZ5"/>
<dbReference type="AlphaFoldDB" id="Q16SZ5"/>
<dbReference type="Pfam" id="PF06757">
    <property type="entry name" value="Ins_allergen_rp"/>
    <property type="match status" value="1"/>
</dbReference>
<accession>Q16SZ5</accession>
<reference evidence="1" key="1">
    <citation type="submission" date="2005-10" db="EMBL/GenBank/DDBJ databases">
        <authorList>
            <person name="Loftus B.J."/>
            <person name="Nene V.M."/>
            <person name="Hannick L.I."/>
            <person name="Bidwell S."/>
            <person name="Haas B."/>
            <person name="Amedeo P."/>
            <person name="Orvis J."/>
            <person name="Wortman J.R."/>
            <person name="White O.R."/>
            <person name="Salzberg S."/>
            <person name="Shumway M."/>
            <person name="Koo H."/>
            <person name="Zhao Y."/>
            <person name="Holmes M."/>
            <person name="Miller J."/>
            <person name="Schatz M."/>
            <person name="Pop M."/>
            <person name="Pai G."/>
            <person name="Utterback T."/>
            <person name="Rogers Y.-H."/>
            <person name="Kravitz S."/>
            <person name="Fraser C.M."/>
        </authorList>
    </citation>
    <scope>NUCLEOTIDE SEQUENCE</scope>
    <source>
        <strain evidence="1">Liverpool</strain>
    </source>
</reference>
<dbReference type="PANTHER" id="PTHR21163:SF0">
    <property type="entry name" value="GH08205P-RELATED"/>
    <property type="match status" value="1"/>
</dbReference>
<dbReference type="HOGENOM" id="CLU_099971_0_0_1"/>
<dbReference type="eggNOG" id="ENOG502S16P">
    <property type="taxonomic scope" value="Eukaryota"/>
</dbReference>
<organism evidence="1 2">
    <name type="scientific">Aedes aegypti</name>
    <name type="common">Yellowfever mosquito</name>
    <name type="synonym">Culex aegypti</name>
    <dbReference type="NCBI Taxonomy" id="7159"/>
    <lineage>
        <taxon>Eukaryota</taxon>
        <taxon>Metazoa</taxon>
        <taxon>Ecdysozoa</taxon>
        <taxon>Arthropoda</taxon>
        <taxon>Hexapoda</taxon>
        <taxon>Insecta</taxon>
        <taxon>Pterygota</taxon>
        <taxon>Neoptera</taxon>
        <taxon>Endopterygota</taxon>
        <taxon>Diptera</taxon>
        <taxon>Nematocera</taxon>
        <taxon>Culicoidea</taxon>
        <taxon>Culicidae</taxon>
        <taxon>Culicinae</taxon>
        <taxon>Aedini</taxon>
        <taxon>Aedes</taxon>
        <taxon>Stegomyia</taxon>
    </lineage>
</organism>
<protein>
    <submittedName>
        <fullName evidence="1">AAEL010435-PA</fullName>
    </submittedName>
</protein>
<evidence type="ECO:0000313" key="2">
    <source>
        <dbReference type="Proteomes" id="UP000682892"/>
    </source>
</evidence>
<dbReference type="Proteomes" id="UP000682892">
    <property type="component" value="Chromosome 3"/>
</dbReference>
<dbReference type="PANTHER" id="PTHR21163">
    <property type="entry name" value="PROTEIN G12"/>
    <property type="match status" value="1"/>
</dbReference>
<gene>
    <name evidence="1" type="ORF">AaeL_AAEL010435</name>
</gene>
<dbReference type="OMA" id="MALCCEG"/>
<name>Q16SZ5_AEDAE</name>
<sequence length="243" mass="27973">MVVLRTLHVKTKSEINLQGTKRQNGAGSRPTNRRSRIYRLRKRTLSVPADTRALKDDFEDFADLVPVDKLVGVAIRYLVTDKEFQEFFGYLQGAEFSAVWDQFFALEDVKDVLNYLEEADLAVYDTLNTVADFLGLHHVKPTVRSLNARNLNGFVDEVLALLPLKEFESLFEDKLQTSPEFQAFFEKLRTLDYTKFVDLYHNSKEVQSFLQKLRNYGVDVDGFFDLVSGFFGWESIKTGMLSV</sequence>
<dbReference type="InterPro" id="IPR010629">
    <property type="entry name" value="Ins_allergen"/>
</dbReference>
<dbReference type="PaxDb" id="7159-AAEL010435-PA"/>
<proteinExistence type="predicted"/>
<evidence type="ECO:0000313" key="1">
    <source>
        <dbReference type="EMBL" id="EAT37595.1"/>
    </source>
</evidence>
<dbReference type="EMBL" id="CH477662">
    <property type="protein sequence ID" value="EAT37595.1"/>
    <property type="molecule type" value="Genomic_DNA"/>
</dbReference>
<reference evidence="1" key="3">
    <citation type="submission" date="2012-09" db="EMBL/GenBank/DDBJ databases">
        <authorList>
            <consortium name="VectorBase"/>
        </authorList>
    </citation>
    <scope>NUCLEOTIDE SEQUENCE</scope>
    <source>
        <strain evidence="1">Liverpool</strain>
    </source>
</reference>